<feature type="region of interest" description="Disordered" evidence="1">
    <location>
        <begin position="560"/>
        <end position="605"/>
    </location>
</feature>
<feature type="region of interest" description="Disordered" evidence="1">
    <location>
        <begin position="617"/>
        <end position="708"/>
    </location>
</feature>
<gene>
    <name evidence="2" type="ORF">HK097_000369</name>
</gene>
<keyword evidence="3" id="KW-1185">Reference proteome</keyword>
<reference evidence="2" key="1">
    <citation type="submission" date="2020-05" db="EMBL/GenBank/DDBJ databases">
        <title>Phylogenomic resolution of chytrid fungi.</title>
        <authorList>
            <person name="Stajich J.E."/>
            <person name="Amses K."/>
            <person name="Simmons R."/>
            <person name="Seto K."/>
            <person name="Myers J."/>
            <person name="Bonds A."/>
            <person name="Quandt C.A."/>
            <person name="Barry K."/>
            <person name="Liu P."/>
            <person name="Grigoriev I."/>
            <person name="Longcore J.E."/>
            <person name="James T.Y."/>
        </authorList>
    </citation>
    <scope>NUCLEOTIDE SEQUENCE</scope>
    <source>
        <strain evidence="2">JEL0318</strain>
    </source>
</reference>
<dbReference type="EMBL" id="JADGJD010001057">
    <property type="protein sequence ID" value="KAJ3046958.1"/>
    <property type="molecule type" value="Genomic_DNA"/>
</dbReference>
<dbReference type="Proteomes" id="UP001212841">
    <property type="component" value="Unassembled WGS sequence"/>
</dbReference>
<feature type="compositionally biased region" description="Basic residues" evidence="1">
    <location>
        <begin position="483"/>
        <end position="494"/>
    </location>
</feature>
<sequence>MLHIMKRICCHVCVDGKELEEYNTETDGNTIQCFIAAEAYKEYFVTVWNDAYKLNNDDTLIAELYVDGSTKVTEEPMEYFLETKLTRRNPWVRMQPMSFSPIKPSCSLNLPHLLKHRAITIVVKRVKIIKDAAGRVTHVPYSSRKKSDGSGQFPTVGGQKATDEYVRFTFQYRLREQLKASGIIPQPGIGLPADDERLLHGPKRPKTRKSKPRPLEKRVRIKKNGKDLIGFKDRSDLPFLGRPEYFGAPEDLDAIVKELDGKMKLDPPTSFNSRSPDGSRSESSHVLKNLIACFSIVKEFSISQPAQESFRQIVKVLPPILDCLDILNADLDAFFELGEPCPEQLSAQCQIKSLQKLDNMSAYPDLVDCFAKGNKETFEDLEAFKDPFQITALPHGAGSLNQCFTCPEQNPRAPTDYDIDKNMKRKYKRLCPKLAVIEIEPPKRPRMPEMFYSSFGDEDSDSDSYRSAERLFESDDSESDPSHKKHHNQHHHSRIKSDLADTIILPEVIRLLNLVPDSKLRITEFWRAKTMFDFKRVTEWEMTIREGDEVLVCVGERVGAHEEGDGKKKKEEEKGGGKGTRELGSDVELRESGAGTEEGEKAGIKEKVKNVIGKVLNMSEAHTESDPTLTRSTTTETPSTTSTTPPTSSQPLISTSTTSLTTSSTSQGRWASIDDLDSDSEHSSSQQNLAISKNDLSSSSSPSDSTKIKVELDPDAKALVGQLGQVVEYEG</sequence>
<evidence type="ECO:0000313" key="2">
    <source>
        <dbReference type="EMBL" id="KAJ3046958.1"/>
    </source>
</evidence>
<accession>A0AAD5S5J6</accession>
<organism evidence="2 3">
    <name type="scientific">Rhizophlyctis rosea</name>
    <dbReference type="NCBI Taxonomy" id="64517"/>
    <lineage>
        <taxon>Eukaryota</taxon>
        <taxon>Fungi</taxon>
        <taxon>Fungi incertae sedis</taxon>
        <taxon>Chytridiomycota</taxon>
        <taxon>Chytridiomycota incertae sedis</taxon>
        <taxon>Chytridiomycetes</taxon>
        <taxon>Rhizophlyctidales</taxon>
        <taxon>Rhizophlyctidaceae</taxon>
        <taxon>Rhizophlyctis</taxon>
    </lineage>
</organism>
<feature type="compositionally biased region" description="Polar residues" evidence="1">
    <location>
        <begin position="686"/>
        <end position="696"/>
    </location>
</feature>
<evidence type="ECO:0000256" key="1">
    <source>
        <dbReference type="SAM" id="MobiDB-lite"/>
    </source>
</evidence>
<feature type="compositionally biased region" description="Basic and acidic residues" evidence="1">
    <location>
        <begin position="560"/>
        <end position="591"/>
    </location>
</feature>
<evidence type="ECO:0000313" key="3">
    <source>
        <dbReference type="Proteomes" id="UP001212841"/>
    </source>
</evidence>
<feature type="compositionally biased region" description="Low complexity" evidence="1">
    <location>
        <begin position="626"/>
        <end position="666"/>
    </location>
</feature>
<feature type="compositionally biased region" description="Basic residues" evidence="1">
    <location>
        <begin position="200"/>
        <end position="212"/>
    </location>
</feature>
<feature type="compositionally biased region" description="Basic and acidic residues" evidence="1">
    <location>
        <begin position="463"/>
        <end position="473"/>
    </location>
</feature>
<name>A0AAD5S5J6_9FUNG</name>
<protein>
    <submittedName>
        <fullName evidence="2">Uncharacterized protein</fullName>
    </submittedName>
</protein>
<feature type="region of interest" description="Disordered" evidence="1">
    <location>
        <begin position="448"/>
        <end position="495"/>
    </location>
</feature>
<feature type="region of interest" description="Disordered" evidence="1">
    <location>
        <begin position="185"/>
        <end position="215"/>
    </location>
</feature>
<proteinExistence type="predicted"/>
<comment type="caution">
    <text evidence="2">The sequence shown here is derived from an EMBL/GenBank/DDBJ whole genome shotgun (WGS) entry which is preliminary data.</text>
</comment>
<dbReference type="AlphaFoldDB" id="A0AAD5S5J6"/>
<feature type="non-terminal residue" evidence="2">
    <location>
        <position position="731"/>
    </location>
</feature>